<feature type="compositionally biased region" description="Low complexity" evidence="1">
    <location>
        <begin position="36"/>
        <end position="60"/>
    </location>
</feature>
<dbReference type="InterPro" id="IPR039683">
    <property type="entry name" value="Lsm12-like"/>
</dbReference>
<dbReference type="OrthoDB" id="1057137at2759"/>
<proteinExistence type="predicted"/>
<evidence type="ECO:0000259" key="2">
    <source>
        <dbReference type="PROSITE" id="PS52001"/>
    </source>
</evidence>
<gene>
    <name evidence="3" type="primary">ABSGL_12702.1 scaffold 13359</name>
</gene>
<dbReference type="InParanoid" id="A0A168RKK4"/>
<dbReference type="InterPro" id="IPR047574">
    <property type="entry name" value="AD"/>
</dbReference>
<dbReference type="PROSITE" id="PS52001">
    <property type="entry name" value="AD"/>
    <property type="match status" value="1"/>
</dbReference>
<keyword evidence="4" id="KW-1185">Reference proteome</keyword>
<organism evidence="3">
    <name type="scientific">Absidia glauca</name>
    <name type="common">Pin mould</name>
    <dbReference type="NCBI Taxonomy" id="4829"/>
    <lineage>
        <taxon>Eukaryota</taxon>
        <taxon>Fungi</taxon>
        <taxon>Fungi incertae sedis</taxon>
        <taxon>Mucoromycota</taxon>
        <taxon>Mucoromycotina</taxon>
        <taxon>Mucoromycetes</taxon>
        <taxon>Mucorales</taxon>
        <taxon>Cunninghamellaceae</taxon>
        <taxon>Absidia</taxon>
    </lineage>
</organism>
<evidence type="ECO:0000313" key="4">
    <source>
        <dbReference type="Proteomes" id="UP000078561"/>
    </source>
</evidence>
<feature type="region of interest" description="Disordered" evidence="1">
    <location>
        <begin position="18"/>
        <end position="67"/>
    </location>
</feature>
<dbReference type="Pfam" id="PF09793">
    <property type="entry name" value="AD"/>
    <property type="match status" value="1"/>
</dbReference>
<dbReference type="EMBL" id="LT554703">
    <property type="protein sequence ID" value="SAM07068.1"/>
    <property type="molecule type" value="Genomic_DNA"/>
</dbReference>
<protein>
    <recommendedName>
        <fullName evidence="2">AD domain-containing protein</fullName>
    </recommendedName>
</protein>
<dbReference type="Proteomes" id="UP000078561">
    <property type="component" value="Unassembled WGS sequence"/>
</dbReference>
<dbReference type="AlphaFoldDB" id="A0A168RKK4"/>
<reference evidence="3" key="1">
    <citation type="submission" date="2016-04" db="EMBL/GenBank/DDBJ databases">
        <authorList>
            <person name="Evans L.H."/>
            <person name="Alamgir A."/>
            <person name="Owens N."/>
            <person name="Weber N.D."/>
            <person name="Virtaneva K."/>
            <person name="Barbian K."/>
            <person name="Babar A."/>
            <person name="Rosenke K."/>
        </authorList>
    </citation>
    <scope>NUCLEOTIDE SEQUENCE [LARGE SCALE GENOMIC DNA]</scope>
    <source>
        <strain evidence="3">CBS 101.48</strain>
    </source>
</reference>
<dbReference type="PANTHER" id="PTHR13542">
    <property type="entry name" value="LSM12 HOMOLOG"/>
    <property type="match status" value="1"/>
</dbReference>
<evidence type="ECO:0000256" key="1">
    <source>
        <dbReference type="SAM" id="MobiDB-lite"/>
    </source>
</evidence>
<name>A0A168RKK4_ABSGL</name>
<dbReference type="InterPro" id="IPR019181">
    <property type="entry name" value="LSM12_ABD"/>
</dbReference>
<accession>A0A168RKK4</accession>
<evidence type="ECO:0000313" key="3">
    <source>
        <dbReference type="EMBL" id="SAM07068.1"/>
    </source>
</evidence>
<dbReference type="STRING" id="4829.A0A168RKK4"/>
<sequence length="341" mass="38073">MKTAMLIHPLTIHRKAMAELSSQQQQQQQPRRKSVVKQQQQQQQQQSGSSASSNTPHSASQPPNLNNKKSLEWLIGRRIKVKTTLNEEFEGLIYTYDRITNCIALDILFTYGSRHSRKSLSFRILKIGHIKEIMAVTSDEASAPLQDPAVAHTSKLSSYLPVAPVNLGRLVAREADTAKGVKQQVAKLGVGVTEEAQEIFDALAKTLPCRWSNDSIIVMDEVIITPPYGVENCKANSTSAAFLARVKKVRVVLIGQWGLCLIRERVDQGKGVARIVMHTPNMSRFDLRYAILYLLSRTSRIPIVRLQYTTVNLSGLIFELKLNRSGFTAPSFSIKHNPLSS</sequence>
<feature type="domain" description="AD" evidence="2">
    <location>
        <begin position="163"/>
        <end position="258"/>
    </location>
</feature>
<dbReference type="SMART" id="SM00995">
    <property type="entry name" value="AD"/>
    <property type="match status" value="1"/>
</dbReference>